<organism evidence="2 3">
    <name type="scientific">Amylocarpus encephaloides</name>
    <dbReference type="NCBI Taxonomy" id="45428"/>
    <lineage>
        <taxon>Eukaryota</taxon>
        <taxon>Fungi</taxon>
        <taxon>Dikarya</taxon>
        <taxon>Ascomycota</taxon>
        <taxon>Pezizomycotina</taxon>
        <taxon>Leotiomycetes</taxon>
        <taxon>Helotiales</taxon>
        <taxon>Helotiales incertae sedis</taxon>
        <taxon>Amylocarpus</taxon>
    </lineage>
</organism>
<accession>A0A9P7YA32</accession>
<reference evidence="2" key="1">
    <citation type="journal article" date="2021" name="IMA Fungus">
        <title>Genomic characterization of three marine fungi, including Emericellopsis atlantica sp. nov. with signatures of a generalist lifestyle and marine biomass degradation.</title>
        <authorList>
            <person name="Hagestad O.C."/>
            <person name="Hou L."/>
            <person name="Andersen J.H."/>
            <person name="Hansen E.H."/>
            <person name="Altermark B."/>
            <person name="Li C."/>
            <person name="Kuhnert E."/>
            <person name="Cox R.J."/>
            <person name="Crous P.W."/>
            <person name="Spatafora J.W."/>
            <person name="Lail K."/>
            <person name="Amirebrahimi M."/>
            <person name="Lipzen A."/>
            <person name="Pangilinan J."/>
            <person name="Andreopoulos W."/>
            <person name="Hayes R.D."/>
            <person name="Ng V."/>
            <person name="Grigoriev I.V."/>
            <person name="Jackson S.A."/>
            <person name="Sutton T.D.S."/>
            <person name="Dobson A.D.W."/>
            <person name="Rama T."/>
        </authorList>
    </citation>
    <scope>NUCLEOTIDE SEQUENCE</scope>
    <source>
        <strain evidence="2">TRa018bII</strain>
    </source>
</reference>
<feature type="chain" id="PRO_5040150938" description="Secreted protein" evidence="1">
    <location>
        <begin position="18"/>
        <end position="71"/>
    </location>
</feature>
<protein>
    <recommendedName>
        <fullName evidence="4">Secreted protein</fullName>
    </recommendedName>
</protein>
<proteinExistence type="predicted"/>
<feature type="signal peptide" evidence="1">
    <location>
        <begin position="1"/>
        <end position="17"/>
    </location>
</feature>
<keyword evidence="3" id="KW-1185">Reference proteome</keyword>
<dbReference type="EMBL" id="MU251773">
    <property type="protein sequence ID" value="KAG9229397.1"/>
    <property type="molecule type" value="Genomic_DNA"/>
</dbReference>
<evidence type="ECO:0000256" key="1">
    <source>
        <dbReference type="SAM" id="SignalP"/>
    </source>
</evidence>
<evidence type="ECO:0008006" key="4">
    <source>
        <dbReference type="Google" id="ProtNLM"/>
    </source>
</evidence>
<evidence type="ECO:0000313" key="3">
    <source>
        <dbReference type="Proteomes" id="UP000824998"/>
    </source>
</evidence>
<gene>
    <name evidence="2" type="ORF">BJ875DRAFT_474949</name>
</gene>
<comment type="caution">
    <text evidence="2">The sequence shown here is derived from an EMBL/GenBank/DDBJ whole genome shotgun (WGS) entry which is preliminary data.</text>
</comment>
<dbReference type="Proteomes" id="UP000824998">
    <property type="component" value="Unassembled WGS sequence"/>
</dbReference>
<evidence type="ECO:0000313" key="2">
    <source>
        <dbReference type="EMBL" id="KAG9229397.1"/>
    </source>
</evidence>
<keyword evidence="1" id="KW-0732">Signal</keyword>
<name>A0A9P7YA32_9HELO</name>
<sequence length="71" mass="8230">MILFVKFLACFLPLGTSFQSHEQPETNLLVQAILFSLTHCCAIRIRISRTFQLPPRESHLSLMKRIECRTP</sequence>
<dbReference type="AlphaFoldDB" id="A0A9P7YA32"/>